<protein>
    <recommendedName>
        <fullName evidence="8">Cytochrome c oxidase polypeptide IV</fullName>
    </recommendedName>
</protein>
<accession>A0A6J4HRF5</accession>
<feature type="transmembrane region" description="Helical" evidence="6">
    <location>
        <begin position="48"/>
        <end position="68"/>
    </location>
</feature>
<feature type="transmembrane region" description="Helical" evidence="6">
    <location>
        <begin position="80"/>
        <end position="100"/>
    </location>
</feature>
<evidence type="ECO:0000256" key="6">
    <source>
        <dbReference type="SAM" id="Phobius"/>
    </source>
</evidence>
<feature type="transmembrane region" description="Helical" evidence="6">
    <location>
        <begin position="106"/>
        <end position="131"/>
    </location>
</feature>
<organism evidence="7">
    <name type="scientific">uncultured Chloroflexia bacterium</name>
    <dbReference type="NCBI Taxonomy" id="1672391"/>
    <lineage>
        <taxon>Bacteria</taxon>
        <taxon>Bacillati</taxon>
        <taxon>Chloroflexota</taxon>
        <taxon>Chloroflexia</taxon>
        <taxon>environmental samples</taxon>
    </lineage>
</organism>
<sequence length="137" mass="15203">MTAHHLRQLSDVYWPLISERIHIVANHAQGHTDVAAHDANHGPAVRTYIVIFVVLFVLTAIEVVASYLTDIGAPLWSEILVLIALAGAKGALVVMFYMHLRFDSRWFTFLFTAAVILAAFGISVFIVLFSYHRGLVG</sequence>
<evidence type="ECO:0000256" key="1">
    <source>
        <dbReference type="ARBA" id="ARBA00004651"/>
    </source>
</evidence>
<dbReference type="Pfam" id="PF03626">
    <property type="entry name" value="COX4_pro"/>
    <property type="match status" value="1"/>
</dbReference>
<dbReference type="NCBIfam" id="TIGR02229">
    <property type="entry name" value="caa3_sub_IV"/>
    <property type="match status" value="1"/>
</dbReference>
<name>A0A6J4HRF5_9CHLR</name>
<dbReference type="GO" id="GO:0005886">
    <property type="term" value="C:plasma membrane"/>
    <property type="evidence" value="ECO:0007669"/>
    <property type="project" value="UniProtKB-SubCell"/>
</dbReference>
<evidence type="ECO:0000256" key="5">
    <source>
        <dbReference type="ARBA" id="ARBA00023136"/>
    </source>
</evidence>
<gene>
    <name evidence="7" type="ORF">AVDCRST_MAG26-906</name>
</gene>
<keyword evidence="2" id="KW-1003">Cell membrane</keyword>
<keyword evidence="3 6" id="KW-0812">Transmembrane</keyword>
<reference evidence="7" key="1">
    <citation type="submission" date="2020-02" db="EMBL/GenBank/DDBJ databases">
        <authorList>
            <person name="Meier V. D."/>
        </authorList>
    </citation>
    <scope>NUCLEOTIDE SEQUENCE</scope>
    <source>
        <strain evidence="7">AVDCRST_MAG26</strain>
    </source>
</reference>
<evidence type="ECO:0000256" key="4">
    <source>
        <dbReference type="ARBA" id="ARBA00022989"/>
    </source>
</evidence>
<evidence type="ECO:0000313" key="7">
    <source>
        <dbReference type="EMBL" id="CAA9229762.1"/>
    </source>
</evidence>
<evidence type="ECO:0000256" key="3">
    <source>
        <dbReference type="ARBA" id="ARBA00022692"/>
    </source>
</evidence>
<dbReference type="AlphaFoldDB" id="A0A6J4HRF5"/>
<keyword evidence="5 6" id="KW-0472">Membrane</keyword>
<evidence type="ECO:0008006" key="8">
    <source>
        <dbReference type="Google" id="ProtNLM"/>
    </source>
</evidence>
<dbReference type="InterPro" id="IPR011743">
    <property type="entry name" value="Caa3_sub_IV"/>
</dbReference>
<keyword evidence="4 6" id="KW-1133">Transmembrane helix</keyword>
<proteinExistence type="predicted"/>
<comment type="subcellular location">
    <subcellularLocation>
        <location evidence="1">Cell membrane</location>
        <topology evidence="1">Multi-pass membrane protein</topology>
    </subcellularLocation>
</comment>
<evidence type="ECO:0000256" key="2">
    <source>
        <dbReference type="ARBA" id="ARBA00022475"/>
    </source>
</evidence>
<dbReference type="InterPro" id="IPR005171">
    <property type="entry name" value="Cyt_c_oxidase_su4_prok"/>
</dbReference>
<dbReference type="EMBL" id="CADCTK010000209">
    <property type="protein sequence ID" value="CAA9229762.1"/>
    <property type="molecule type" value="Genomic_DNA"/>
</dbReference>